<keyword evidence="3" id="KW-1185">Reference proteome</keyword>
<sequence>MTLMDRFLVPTDVADALAAAGFEPVAVAGAGWLAVASDGSERRLELHVVAAVADAGLTERARRMRALRHEHLPRVLDVVELSPGRTGLVVEHVDGLTLEQVRTARAPLADGEAATVAIPVAGALDALHRAGLAHGAVSGSSIVVRPDGRPMLTELRGALTGAADAEGDVRRLVSTVLAQMPDADVHLVADPAGAPGLREALTDLLTLPGLGADQVVDRCFEATEPAPVRLPDAGARASSALAAIARGHDPAAGASRRQRRRRRLRGRVLAATLTVAVLLGGGAVAWRHLDRPSSGAPAAPSDDPVRAAIELSSARTQIVRSGDAARLVDVEIADGPAHAADTRLLDGLGGATVDGLTVDVRDAWLVPDDGTRGGTTDVAVTAVMSAHSRVTDDGAVTAVPASPARTVVLGLRWTAQGWRVWDVVEQQ</sequence>
<organism evidence="2 3">
    <name type="scientific">Cellulomonas fengjieae</name>
    <dbReference type="NCBI Taxonomy" id="2819978"/>
    <lineage>
        <taxon>Bacteria</taxon>
        <taxon>Bacillati</taxon>
        <taxon>Actinomycetota</taxon>
        <taxon>Actinomycetes</taxon>
        <taxon>Micrococcales</taxon>
        <taxon>Cellulomonadaceae</taxon>
        <taxon>Cellulomonas</taxon>
    </lineage>
</organism>
<dbReference type="EMBL" id="JAGFBM010000001">
    <property type="protein sequence ID" value="MBO3084133.1"/>
    <property type="molecule type" value="Genomic_DNA"/>
</dbReference>
<keyword evidence="1" id="KW-0472">Membrane</keyword>
<accession>A0ABS3SEE9</accession>
<keyword evidence="1" id="KW-0812">Transmembrane</keyword>
<dbReference type="SUPFAM" id="SSF56112">
    <property type="entry name" value="Protein kinase-like (PK-like)"/>
    <property type="match status" value="1"/>
</dbReference>
<reference evidence="2 3" key="1">
    <citation type="submission" date="2021-03" db="EMBL/GenBank/DDBJ databases">
        <title>novel species in genus Cellulomonas.</title>
        <authorList>
            <person name="Zhang G."/>
        </authorList>
    </citation>
    <scope>NUCLEOTIDE SEQUENCE [LARGE SCALE GENOMIC DNA]</scope>
    <source>
        <strain evidence="3">zg-ZUI188</strain>
    </source>
</reference>
<dbReference type="Gene3D" id="1.10.510.10">
    <property type="entry name" value="Transferase(Phosphotransferase) domain 1"/>
    <property type="match status" value="1"/>
</dbReference>
<evidence type="ECO:0000256" key="1">
    <source>
        <dbReference type="SAM" id="Phobius"/>
    </source>
</evidence>
<proteinExistence type="predicted"/>
<gene>
    <name evidence="2" type="ORF">J4035_05740</name>
</gene>
<evidence type="ECO:0000313" key="2">
    <source>
        <dbReference type="EMBL" id="MBO3084133.1"/>
    </source>
</evidence>
<feature type="transmembrane region" description="Helical" evidence="1">
    <location>
        <begin position="266"/>
        <end position="286"/>
    </location>
</feature>
<keyword evidence="1" id="KW-1133">Transmembrane helix</keyword>
<comment type="caution">
    <text evidence="2">The sequence shown here is derived from an EMBL/GenBank/DDBJ whole genome shotgun (WGS) entry which is preliminary data.</text>
</comment>
<protein>
    <recommendedName>
        <fullName evidence="4">Protein kinase domain-containing protein</fullName>
    </recommendedName>
</protein>
<evidence type="ECO:0000313" key="3">
    <source>
        <dbReference type="Proteomes" id="UP000678317"/>
    </source>
</evidence>
<dbReference type="InterPro" id="IPR011009">
    <property type="entry name" value="Kinase-like_dom_sf"/>
</dbReference>
<dbReference type="RefSeq" id="WP_208288968.1">
    <property type="nucleotide sequence ID" value="NZ_CP074404.1"/>
</dbReference>
<name>A0ABS3SEE9_9CELL</name>
<evidence type="ECO:0008006" key="4">
    <source>
        <dbReference type="Google" id="ProtNLM"/>
    </source>
</evidence>
<dbReference type="Proteomes" id="UP000678317">
    <property type="component" value="Unassembled WGS sequence"/>
</dbReference>